<keyword evidence="2 11" id="KW-1003">Cell membrane</keyword>
<dbReference type="PANTHER" id="PTHR30042">
    <property type="entry name" value="POTASSIUM-TRANSPORTING ATPASE C CHAIN"/>
    <property type="match status" value="1"/>
</dbReference>
<comment type="caution">
    <text evidence="12">The sequence shown here is derived from an EMBL/GenBank/DDBJ whole genome shotgun (WGS) entry which is preliminary data.</text>
</comment>
<evidence type="ECO:0000256" key="9">
    <source>
        <dbReference type="ARBA" id="ARBA00023065"/>
    </source>
</evidence>
<dbReference type="NCBIfam" id="NF001454">
    <property type="entry name" value="PRK00315.1"/>
    <property type="match status" value="1"/>
</dbReference>
<dbReference type="RefSeq" id="WP_184333077.1">
    <property type="nucleotide sequence ID" value="NZ_JACHHZ010000003.1"/>
</dbReference>
<evidence type="ECO:0000256" key="2">
    <source>
        <dbReference type="ARBA" id="ARBA00022475"/>
    </source>
</evidence>
<sequence>MTSQIRPVLVLFAFLTLMTGVVYPFVVTGIGTALFPDAARGSLIVRDGQPIGSRLIGRSFTEPKYFWGRPSATATAPYNALASGGSNQGPLNPALEEAVRGRIEALRTADPGNGALIPVDLITASASGLDPHISVAAAQYQVARVANARGLPATQVGELVVGHTSERWLGLFGEPTVNVLALNLALDDIAGRVGE</sequence>
<keyword evidence="13" id="KW-1185">Reference proteome</keyword>
<gene>
    <name evidence="11" type="primary">kdpC</name>
    <name evidence="12" type="ORF">HNQ60_002988</name>
</gene>
<evidence type="ECO:0000256" key="1">
    <source>
        <dbReference type="ARBA" id="ARBA00022448"/>
    </source>
</evidence>
<reference evidence="12 13" key="1">
    <citation type="submission" date="2020-08" db="EMBL/GenBank/DDBJ databases">
        <title>Genomic Encyclopedia of Type Strains, Phase IV (KMG-IV): sequencing the most valuable type-strain genomes for metagenomic binning, comparative biology and taxonomic classification.</title>
        <authorList>
            <person name="Goeker M."/>
        </authorList>
    </citation>
    <scope>NUCLEOTIDE SEQUENCE [LARGE SCALE GENOMIC DNA]</scope>
    <source>
        <strain evidence="12 13">DSM 26723</strain>
    </source>
</reference>
<proteinExistence type="inferred from homology"/>
<evidence type="ECO:0000256" key="6">
    <source>
        <dbReference type="ARBA" id="ARBA00022840"/>
    </source>
</evidence>
<comment type="subcellular location">
    <subcellularLocation>
        <location evidence="11">Cell membrane</location>
        <topology evidence="11">Single-pass membrane protein</topology>
    </subcellularLocation>
</comment>
<evidence type="ECO:0000313" key="12">
    <source>
        <dbReference type="EMBL" id="MBB6094107.1"/>
    </source>
</evidence>
<evidence type="ECO:0000256" key="8">
    <source>
        <dbReference type="ARBA" id="ARBA00022989"/>
    </source>
</evidence>
<keyword evidence="6 11" id="KW-0067">ATP-binding</keyword>
<keyword evidence="10 11" id="KW-0472">Membrane</keyword>
<dbReference type="InterPro" id="IPR003820">
    <property type="entry name" value="KdpC"/>
</dbReference>
<dbReference type="GO" id="GO:0005524">
    <property type="term" value="F:ATP binding"/>
    <property type="evidence" value="ECO:0007669"/>
    <property type="project" value="UniProtKB-UniRule"/>
</dbReference>
<dbReference type="NCBIfam" id="TIGR00681">
    <property type="entry name" value="kdpC"/>
    <property type="match status" value="1"/>
</dbReference>
<dbReference type="Pfam" id="PF02669">
    <property type="entry name" value="KdpC"/>
    <property type="match status" value="1"/>
</dbReference>
<keyword evidence="5 11" id="KW-0547">Nucleotide-binding</keyword>
<keyword evidence="1 11" id="KW-0813">Transport</keyword>
<evidence type="ECO:0000256" key="4">
    <source>
        <dbReference type="ARBA" id="ARBA00022692"/>
    </source>
</evidence>
<dbReference type="PANTHER" id="PTHR30042:SF2">
    <property type="entry name" value="POTASSIUM-TRANSPORTING ATPASE KDPC SUBUNIT"/>
    <property type="match status" value="1"/>
</dbReference>
<keyword evidence="8 11" id="KW-1133">Transmembrane helix</keyword>
<accession>A0A841HM02</accession>
<protein>
    <recommendedName>
        <fullName evidence="11">Potassium-transporting ATPase KdpC subunit</fullName>
    </recommendedName>
    <alternativeName>
        <fullName evidence="11">ATP phosphohydrolase [potassium-transporting] C chain</fullName>
    </alternativeName>
    <alternativeName>
        <fullName evidence="11">Potassium-binding and translocating subunit C</fullName>
    </alternativeName>
    <alternativeName>
        <fullName evidence="11">Potassium-translocating ATPase C chain</fullName>
    </alternativeName>
</protein>
<evidence type="ECO:0000256" key="7">
    <source>
        <dbReference type="ARBA" id="ARBA00022958"/>
    </source>
</evidence>
<evidence type="ECO:0000256" key="10">
    <source>
        <dbReference type="ARBA" id="ARBA00023136"/>
    </source>
</evidence>
<name>A0A841HM02_9GAMM</name>
<dbReference type="GO" id="GO:0005886">
    <property type="term" value="C:plasma membrane"/>
    <property type="evidence" value="ECO:0007669"/>
    <property type="project" value="UniProtKB-SubCell"/>
</dbReference>
<evidence type="ECO:0000313" key="13">
    <source>
        <dbReference type="Proteomes" id="UP000588068"/>
    </source>
</evidence>
<evidence type="ECO:0000256" key="5">
    <source>
        <dbReference type="ARBA" id="ARBA00022741"/>
    </source>
</evidence>
<keyword evidence="4 11" id="KW-0812">Transmembrane</keyword>
<keyword evidence="7 11" id="KW-0630">Potassium</keyword>
<evidence type="ECO:0000256" key="11">
    <source>
        <dbReference type="HAMAP-Rule" id="MF_00276"/>
    </source>
</evidence>
<dbReference type="Proteomes" id="UP000588068">
    <property type="component" value="Unassembled WGS sequence"/>
</dbReference>
<evidence type="ECO:0000256" key="3">
    <source>
        <dbReference type="ARBA" id="ARBA00022538"/>
    </source>
</evidence>
<dbReference type="EMBL" id="JACHHZ010000003">
    <property type="protein sequence ID" value="MBB6094107.1"/>
    <property type="molecule type" value="Genomic_DNA"/>
</dbReference>
<keyword evidence="9 11" id="KW-0406">Ion transport</keyword>
<keyword evidence="3 11" id="KW-0633">Potassium transport</keyword>
<dbReference type="GO" id="GO:0008556">
    <property type="term" value="F:P-type potassium transmembrane transporter activity"/>
    <property type="evidence" value="ECO:0007669"/>
    <property type="project" value="InterPro"/>
</dbReference>
<dbReference type="HAMAP" id="MF_00276">
    <property type="entry name" value="KdpC"/>
    <property type="match status" value="1"/>
</dbReference>
<dbReference type="AlphaFoldDB" id="A0A841HM02"/>
<organism evidence="12 13">
    <name type="scientific">Povalibacter uvarum</name>
    <dbReference type="NCBI Taxonomy" id="732238"/>
    <lineage>
        <taxon>Bacteria</taxon>
        <taxon>Pseudomonadati</taxon>
        <taxon>Pseudomonadota</taxon>
        <taxon>Gammaproteobacteria</taxon>
        <taxon>Steroidobacterales</taxon>
        <taxon>Steroidobacteraceae</taxon>
        <taxon>Povalibacter</taxon>
    </lineage>
</organism>
<comment type="similarity">
    <text evidence="11">Belongs to the KdpC family.</text>
</comment>
<comment type="function">
    <text evidence="11">Part of the high-affinity ATP-driven potassium transport (or Kdp) system, which catalyzes the hydrolysis of ATP coupled with the electrogenic transport of potassium into the cytoplasm. This subunit acts as a catalytic chaperone that increases the ATP-binding affinity of the ATP-hydrolyzing subunit KdpB by the formation of a transient KdpB/KdpC/ATP ternary complex.</text>
</comment>
<comment type="subunit">
    <text evidence="11">The system is composed of three essential subunits: KdpA, KdpB and KdpC.</text>
</comment>
<dbReference type="PIRSF" id="PIRSF001296">
    <property type="entry name" value="K_ATPase_KdpC"/>
    <property type="match status" value="1"/>
</dbReference>